<protein>
    <recommendedName>
        <fullName evidence="3">CLU central domain-containing protein</fullName>
    </recommendedName>
</protein>
<dbReference type="InterPro" id="IPR033646">
    <property type="entry name" value="CLU-central"/>
</dbReference>
<dbReference type="EMBL" id="KB007861">
    <property type="protein sequence ID" value="ELR23126.1"/>
    <property type="molecule type" value="Genomic_DNA"/>
</dbReference>
<dbReference type="AlphaFoldDB" id="L8HFE6"/>
<evidence type="ECO:0000256" key="2">
    <source>
        <dbReference type="SAM" id="MobiDB-lite"/>
    </source>
</evidence>
<feature type="coiled-coil region" evidence="1">
    <location>
        <begin position="291"/>
        <end position="363"/>
    </location>
</feature>
<feature type="region of interest" description="Disordered" evidence="2">
    <location>
        <begin position="1"/>
        <end position="88"/>
    </location>
</feature>
<feature type="domain" description="CLU central" evidence="3">
    <location>
        <begin position="194"/>
        <end position="335"/>
    </location>
</feature>
<dbReference type="PANTHER" id="PTHR12601:SF6">
    <property type="entry name" value="CLUSTERED MITOCHONDRIA PROTEIN HOMOLOG"/>
    <property type="match status" value="1"/>
</dbReference>
<dbReference type="PANTHER" id="PTHR12601">
    <property type="entry name" value="EUKARYOTIC TRANSLATION INITIATION FACTOR 3 SUBUNIT EIF-3"/>
    <property type="match status" value="1"/>
</dbReference>
<organism evidence="4 5">
    <name type="scientific">Acanthamoeba castellanii (strain ATCC 30010 / Neff)</name>
    <dbReference type="NCBI Taxonomy" id="1257118"/>
    <lineage>
        <taxon>Eukaryota</taxon>
        <taxon>Amoebozoa</taxon>
        <taxon>Discosea</taxon>
        <taxon>Longamoebia</taxon>
        <taxon>Centramoebida</taxon>
        <taxon>Acanthamoebidae</taxon>
        <taxon>Acanthamoeba</taxon>
    </lineage>
</organism>
<sequence>MVREKVNRIKEKAAAQKAERARKKEEEEVVVSCYVGMPSVPDDNESEDSAGDEDEEDEESGQKLSAKGNEHKRKDEEEEAELDGRYAADDAVADIYSSTVDTPASSYGPSPYESFNRGAGEGQSVYYADAVDEELARDEHEVNAFTIWAKADLHKDQYNTDVTEATKRLIKQVIPAVAEKMNNLVKNQSRAEEDLIEIIHSAGVNIRHLGYLRRRVNEKHQRDILIEMIARVVRKEVEKLLREKTRSSGIPSEEPHRVAVVGYLNKLLGRDSKSKAFWRHMKRTLQDKFAINKEKEKLEEVERAINDKNEIKRLKQELRSREKEVTALSEQMASKEAQWRAKAEQYEVEIKSLSRTIENFGRTKW</sequence>
<evidence type="ECO:0000313" key="5">
    <source>
        <dbReference type="Proteomes" id="UP000011083"/>
    </source>
</evidence>
<evidence type="ECO:0000259" key="3">
    <source>
        <dbReference type="Pfam" id="PF12807"/>
    </source>
</evidence>
<feature type="compositionally biased region" description="Acidic residues" evidence="2">
    <location>
        <begin position="42"/>
        <end position="59"/>
    </location>
</feature>
<keyword evidence="5" id="KW-1185">Reference proteome</keyword>
<evidence type="ECO:0000313" key="4">
    <source>
        <dbReference type="EMBL" id="ELR23126.1"/>
    </source>
</evidence>
<gene>
    <name evidence="4" type="ORF">ACA1_249900</name>
</gene>
<dbReference type="GO" id="GO:0048312">
    <property type="term" value="P:intracellular distribution of mitochondria"/>
    <property type="evidence" value="ECO:0007669"/>
    <property type="project" value="TreeGrafter"/>
</dbReference>
<reference evidence="4 5" key="1">
    <citation type="journal article" date="2013" name="Genome Biol.">
        <title>Genome of Acanthamoeba castellanii highlights extensive lateral gene transfer and early evolution of tyrosine kinase signaling.</title>
        <authorList>
            <person name="Clarke M."/>
            <person name="Lohan A.J."/>
            <person name="Liu B."/>
            <person name="Lagkouvardos I."/>
            <person name="Roy S."/>
            <person name="Zafar N."/>
            <person name="Bertelli C."/>
            <person name="Schilde C."/>
            <person name="Kianianmomeni A."/>
            <person name="Burglin T.R."/>
            <person name="Frech C."/>
            <person name="Turcotte B."/>
            <person name="Kopec K.O."/>
            <person name="Synnott J.M."/>
            <person name="Choo C."/>
            <person name="Paponov I."/>
            <person name="Finkler A."/>
            <person name="Soon Heng Tan C."/>
            <person name="Hutchins A.P."/>
            <person name="Weinmeier T."/>
            <person name="Rattei T."/>
            <person name="Chu J.S."/>
            <person name="Gimenez G."/>
            <person name="Irimia M."/>
            <person name="Rigden D.J."/>
            <person name="Fitzpatrick D.A."/>
            <person name="Lorenzo-Morales J."/>
            <person name="Bateman A."/>
            <person name="Chiu C.H."/>
            <person name="Tang P."/>
            <person name="Hegemann P."/>
            <person name="Fromm H."/>
            <person name="Raoult D."/>
            <person name="Greub G."/>
            <person name="Miranda-Saavedra D."/>
            <person name="Chen N."/>
            <person name="Nash P."/>
            <person name="Ginger M.L."/>
            <person name="Horn M."/>
            <person name="Schaap P."/>
            <person name="Caler L."/>
            <person name="Loftus B."/>
        </authorList>
    </citation>
    <scope>NUCLEOTIDE SEQUENCE [LARGE SCALE GENOMIC DNA]</scope>
    <source>
        <strain evidence="4 5">Neff</strain>
    </source>
</reference>
<dbReference type="RefSeq" id="XP_004352654.1">
    <property type="nucleotide sequence ID" value="XM_004352602.1"/>
</dbReference>
<dbReference type="Pfam" id="PF12807">
    <property type="entry name" value="eIF3_p135"/>
    <property type="match status" value="1"/>
</dbReference>
<dbReference type="GeneID" id="14924099"/>
<feature type="compositionally biased region" description="Basic and acidic residues" evidence="2">
    <location>
        <begin position="1"/>
        <end position="26"/>
    </location>
</feature>
<dbReference type="KEGG" id="acan:ACA1_249900"/>
<dbReference type="GO" id="GO:0003729">
    <property type="term" value="F:mRNA binding"/>
    <property type="evidence" value="ECO:0007669"/>
    <property type="project" value="TreeGrafter"/>
</dbReference>
<name>L8HFE6_ACACF</name>
<keyword evidence="1" id="KW-0175">Coiled coil</keyword>
<proteinExistence type="predicted"/>
<dbReference type="InterPro" id="IPR027523">
    <property type="entry name" value="CLU_prot"/>
</dbReference>
<dbReference type="VEuPathDB" id="AmoebaDB:ACA1_249900"/>
<dbReference type="Proteomes" id="UP000011083">
    <property type="component" value="Unassembled WGS sequence"/>
</dbReference>
<dbReference type="GO" id="GO:0005737">
    <property type="term" value="C:cytoplasm"/>
    <property type="evidence" value="ECO:0007669"/>
    <property type="project" value="TreeGrafter"/>
</dbReference>
<evidence type="ECO:0000256" key="1">
    <source>
        <dbReference type="SAM" id="Coils"/>
    </source>
</evidence>
<accession>L8HFE6</accession>